<dbReference type="EMBL" id="QFQJ01000002">
    <property type="protein sequence ID" value="PZQ93719.1"/>
    <property type="molecule type" value="Genomic_DNA"/>
</dbReference>
<organism evidence="1 2">
    <name type="scientific">Acinetobacter johnsonii</name>
    <dbReference type="NCBI Taxonomy" id="40214"/>
    <lineage>
        <taxon>Bacteria</taxon>
        <taxon>Pseudomonadati</taxon>
        <taxon>Pseudomonadota</taxon>
        <taxon>Gammaproteobacteria</taxon>
        <taxon>Moraxellales</taxon>
        <taxon>Moraxellaceae</taxon>
        <taxon>Acinetobacter</taxon>
    </lineage>
</organism>
<evidence type="ECO:0000313" key="1">
    <source>
        <dbReference type="EMBL" id="PZQ93719.1"/>
    </source>
</evidence>
<evidence type="ECO:0000313" key="2">
    <source>
        <dbReference type="Proteomes" id="UP000249282"/>
    </source>
</evidence>
<protein>
    <submittedName>
        <fullName evidence="1">Uncharacterized protein</fullName>
    </submittedName>
</protein>
<dbReference type="Proteomes" id="UP000249282">
    <property type="component" value="Unassembled WGS sequence"/>
</dbReference>
<sequence length="167" mass="19076">MNAQNQKDQSYYTMIAEHQELSARVLRLHSILNQHHCVQHMPTEACILINEMKNIVDTGKAHPDGLETSALNFDDALPFTDPEINTVHDFQVGDTVWIPDEFARYKFIVSSHQRFEVKQIVGTDQLYVCHIDNPDIPFTFNQKCFTGHFSHFAKIEDSEHGSFAATG</sequence>
<name>A0A2W5RWS2_ACIJO</name>
<comment type="caution">
    <text evidence="1">The sequence shown here is derived from an EMBL/GenBank/DDBJ whole genome shotgun (WGS) entry which is preliminary data.</text>
</comment>
<dbReference type="AlphaFoldDB" id="A0A2W5RWS2"/>
<accession>A0A2W5RWS2</accession>
<proteinExistence type="predicted"/>
<gene>
    <name evidence="1" type="ORF">DI542_00670</name>
</gene>
<reference evidence="1 2" key="1">
    <citation type="submission" date="2017-11" db="EMBL/GenBank/DDBJ databases">
        <title>Infants hospitalized years apart are colonized by the same room-sourced microbial strains.</title>
        <authorList>
            <person name="Brooks B."/>
            <person name="Olm M.R."/>
            <person name="Firek B.A."/>
            <person name="Baker R."/>
            <person name="Thomas B.C."/>
            <person name="Morowitz M.J."/>
            <person name="Banfield J.F."/>
        </authorList>
    </citation>
    <scope>NUCLEOTIDE SEQUENCE [LARGE SCALE GENOMIC DNA]</scope>
    <source>
        <strain evidence="1">S2_003_000_R3_20</strain>
    </source>
</reference>